<accession>A0A0K2CY15</accession>
<sequence length="191" mass="22034">MKKIEGYITANNPLEDEMDLFRAILDVCIDLKKSIIGPTEATIRILEIKNYFHEKKATAATKTIKPTFLIKGDISPSELINQIEKMWESNQPRERAQLEKKELQEIFEGNENAVKTMEQVFKEHESIETVIVEPNSWAGKELLSQTKRLIDLQRDVHSLSTLINHLSKKVDDLGNQINKSTQTWKGEYTHE</sequence>
<dbReference type="EMBL" id="KT361651">
    <property type="protein sequence ID" value="ALA12454.1"/>
    <property type="molecule type" value="Genomic_DNA"/>
</dbReference>
<name>A0A0K2CY15_9CAUD</name>
<dbReference type="GeneID" id="26613518"/>
<dbReference type="KEGG" id="vg:26613518"/>
<evidence type="ECO:0000313" key="2">
    <source>
        <dbReference type="Proteomes" id="UP000204186"/>
    </source>
</evidence>
<organism evidence="1 2">
    <name type="scientific">Paenibacillus phage Harrison</name>
    <dbReference type="NCBI Taxonomy" id="1636257"/>
    <lineage>
        <taxon>Viruses</taxon>
        <taxon>Duplodnaviria</taxon>
        <taxon>Heunggongvirae</taxon>
        <taxon>Uroviricota</taxon>
        <taxon>Caudoviricetes</taxon>
        <taxon>Gochnauervirinae</taxon>
        <taxon>Harrisonvirus</taxon>
        <taxon>Harrisonvirus harrison</taxon>
    </lineage>
</organism>
<protein>
    <submittedName>
        <fullName evidence="1">Uncharacterized protein</fullName>
    </submittedName>
</protein>
<evidence type="ECO:0000313" key="1">
    <source>
        <dbReference type="EMBL" id="ALA12454.1"/>
    </source>
</evidence>
<keyword evidence="2" id="KW-1185">Reference proteome</keyword>
<gene>
    <name evidence="1" type="ORF">HARRISON_54</name>
</gene>
<dbReference type="Proteomes" id="UP000204186">
    <property type="component" value="Segment"/>
</dbReference>
<proteinExistence type="predicted"/>
<dbReference type="RefSeq" id="YP_009193867.1">
    <property type="nucleotide sequence ID" value="NC_028746.1"/>
</dbReference>
<reference evidence="1 2" key="1">
    <citation type="journal article" date="2015" name="Genome Announc.">
        <title>Complete Genome Sequences of Nine Phages Capable of Infecting Paenibacillus larvae, the Causative Agent of American Foulbrood Disease in Honeybees.</title>
        <authorList>
            <person name="Tsourkas P.K."/>
            <person name="Yost D.G."/>
            <person name="Krohn A."/>
            <person name="LeBlanc L."/>
            <person name="Zhang A."/>
            <person name="Stamereilers C."/>
            <person name="Amy P.S."/>
        </authorList>
    </citation>
    <scope>NUCLEOTIDE SEQUENCE [LARGE SCALE GENOMIC DNA]</scope>
</reference>
<dbReference type="OrthoDB" id="11050at10239"/>